<evidence type="ECO:0000313" key="1">
    <source>
        <dbReference type="EMBL" id="MBT9317692.1"/>
    </source>
</evidence>
<reference evidence="1" key="1">
    <citation type="submission" date="2020-11" db="EMBL/GenBank/DDBJ databases">
        <authorList>
            <person name="Konstantinou D."/>
            <person name="Gkelis S."/>
            <person name="Popin R."/>
            <person name="Fewer D."/>
            <person name="Sivonen K."/>
        </authorList>
    </citation>
    <scope>NUCLEOTIDE SEQUENCE</scope>
    <source>
        <strain evidence="1">TAU-MAC 1115</strain>
    </source>
</reference>
<dbReference type="Pfam" id="PF09700">
    <property type="entry name" value="Cas_Cmr3"/>
    <property type="match status" value="1"/>
</dbReference>
<dbReference type="EMBL" id="JADOES010000055">
    <property type="protein sequence ID" value="MBT9317692.1"/>
    <property type="molecule type" value="Genomic_DNA"/>
</dbReference>
<accession>A0A947DI90</accession>
<evidence type="ECO:0000313" key="2">
    <source>
        <dbReference type="Proteomes" id="UP000717364"/>
    </source>
</evidence>
<proteinExistence type="predicted"/>
<keyword evidence="2" id="KW-1185">Reference proteome</keyword>
<comment type="caution">
    <text evidence="1">The sequence shown here is derived from an EMBL/GenBank/DDBJ whole genome shotgun (WGS) entry which is preliminary data.</text>
</comment>
<dbReference type="RefSeq" id="WP_215610756.1">
    <property type="nucleotide sequence ID" value="NZ_JADOES010000055.1"/>
</dbReference>
<organism evidence="1 2">
    <name type="scientific">Leptothoe spongobia TAU-MAC 1115</name>
    <dbReference type="NCBI Taxonomy" id="1967444"/>
    <lineage>
        <taxon>Bacteria</taxon>
        <taxon>Bacillati</taxon>
        <taxon>Cyanobacteriota</taxon>
        <taxon>Cyanophyceae</taxon>
        <taxon>Nodosilineales</taxon>
        <taxon>Cymatolegaceae</taxon>
        <taxon>Leptothoe</taxon>
        <taxon>Leptothoe spongobia</taxon>
    </lineage>
</organism>
<dbReference type="InterPro" id="IPR019117">
    <property type="entry name" value="CRISPR-assoc_protein_Cmr3"/>
</dbReference>
<protein>
    <submittedName>
        <fullName evidence="1">CRISPR-associated protein Cmr3</fullName>
    </submittedName>
</protein>
<dbReference type="Proteomes" id="UP000717364">
    <property type="component" value="Unassembled WGS sequence"/>
</dbReference>
<dbReference type="AlphaFoldDB" id="A0A947DI90"/>
<reference evidence="1" key="2">
    <citation type="journal article" date="2021" name="Mar. Drugs">
        <title>Genome Reduction and Secondary Metabolism of the Marine Sponge-Associated Cyanobacterium Leptothoe.</title>
        <authorList>
            <person name="Konstantinou D."/>
            <person name="Popin R.V."/>
            <person name="Fewer D.P."/>
            <person name="Sivonen K."/>
            <person name="Gkelis S."/>
        </authorList>
    </citation>
    <scope>NUCLEOTIDE SEQUENCE</scope>
    <source>
        <strain evidence="1">TAU-MAC 1115</strain>
    </source>
</reference>
<name>A0A947DI90_9CYAN</name>
<sequence length="350" mass="39500">MFKYIIAIEPLGLLYGSAGRFLSPENLVGRSGRSFPPSAATVSGIFAAQYGNSHVQSLQVAGPFWGRSEEVAGPKQTFYVPTPMNRLVKDGHIVNTLYWHSHTQLDTNGSWQQQSGGEVIGKYDNDRTWIPISAWKQPTIVEKDPWEFVPHLHPRLDHSQRRVAISNTKDDDRAQGSLFLENGVQVEPDTCLVYLSNIKLPDGWYRFGGEGHMVSISSHPLSDEHTKLLNQPAGDTFALLVPAVWGSNRFSQRWPQAWNNNVETILTKRPNPFRYRLGGSRNQTKRLSRGRYAVPAGSIYVLKEPIEQSWYQWSNDWFPKEGPHLNRWGCGLALPIDVRARVNLQDAIAS</sequence>
<gene>
    <name evidence="1" type="ORF">IXB50_19920</name>
</gene>